<dbReference type="PROSITE" id="PS51034">
    <property type="entry name" value="ZP_2"/>
    <property type="match status" value="1"/>
</dbReference>
<evidence type="ECO:0000256" key="2">
    <source>
        <dbReference type="SAM" id="Phobius"/>
    </source>
</evidence>
<dbReference type="CDD" id="cd01099">
    <property type="entry name" value="PAN_AP_HGF"/>
    <property type="match status" value="1"/>
</dbReference>
<dbReference type="Proteomes" id="UP000708208">
    <property type="component" value="Unassembled WGS sequence"/>
</dbReference>
<feature type="region of interest" description="Disordered" evidence="1">
    <location>
        <begin position="573"/>
        <end position="594"/>
    </location>
</feature>
<dbReference type="InterPro" id="IPR052774">
    <property type="entry name" value="Celegans_DevNeuronal_Protein"/>
</dbReference>
<accession>A0A8J2NV37</accession>
<feature type="signal peptide" evidence="3">
    <location>
        <begin position="1"/>
        <end position="18"/>
    </location>
</feature>
<reference evidence="6" key="1">
    <citation type="submission" date="2021-06" db="EMBL/GenBank/DDBJ databases">
        <authorList>
            <person name="Hodson N. C."/>
            <person name="Mongue J. A."/>
            <person name="Jaron S. K."/>
        </authorList>
    </citation>
    <scope>NUCLEOTIDE SEQUENCE</scope>
</reference>
<feature type="domain" description="ZP" evidence="5">
    <location>
        <begin position="323"/>
        <end position="563"/>
    </location>
</feature>
<feature type="domain" description="Apple" evidence="4">
    <location>
        <begin position="52"/>
        <end position="136"/>
    </location>
</feature>
<dbReference type="SMART" id="SM00473">
    <property type="entry name" value="PAN_AP"/>
    <property type="match status" value="3"/>
</dbReference>
<feature type="domain" description="Apple" evidence="4">
    <location>
        <begin position="141"/>
        <end position="228"/>
    </location>
</feature>
<dbReference type="PANTHER" id="PTHR47327:SF2">
    <property type="entry name" value="FI18240P1-RELATED"/>
    <property type="match status" value="1"/>
</dbReference>
<dbReference type="PANTHER" id="PTHR47327">
    <property type="entry name" value="FI18240P1-RELATED"/>
    <property type="match status" value="1"/>
</dbReference>
<dbReference type="GO" id="GO:0009653">
    <property type="term" value="P:anatomical structure morphogenesis"/>
    <property type="evidence" value="ECO:0007669"/>
    <property type="project" value="TreeGrafter"/>
</dbReference>
<gene>
    <name evidence="6" type="ORF">AFUS01_LOCUS5203</name>
</gene>
<comment type="caution">
    <text evidence="6">The sequence shown here is derived from an EMBL/GenBank/DDBJ whole genome shotgun (WGS) entry which is preliminary data.</text>
</comment>
<sequence>MASILSLTLIYLATLAHGQRPSVLSGGLRPLLGLSLRQQLSAGQPPVPRFDCSPENTGFELVTGFVFSSPADLLDSQPGTLMLADCLEACRLNSSCRAANYETGLCVLFSADSDHRPGALSSSQFPVFTLYAQKVCLSGHCDRAWDYERVLDYKLRSRNAETIKKQRKTGSRTSCMELCLSERDFICRSAMFAKATGDCYLSDMDRLSMGTLNSLEGENGTDYMESNCISDPTKMCDFKPLEGKILKTVDAVYQDVASEADCKNLCLNTAFRCQSYDYNATGAQVCRLSHHSSLTLTQIRDPFLAVPGALTKELSACYNVSVDCRAGDMIATVRTSKIFQGKLYAKGAPNSCSVDVDNSLEFVLRLPYTDLECGVQREAMGRYSTEVILQHHDQIVTASDMGLSVACQYDLTNKSVSNEVDLGVVGDLKHSIAQESIVDSPNVAMRVTDRRGEATVAAQVGDPLSLRFDIMDPNSPYDIFVRELVAMDGVDGSEIMLLDGEGCPTDQRIMGALARAVDHEKALVAHFDAFKFPTSETVQFRALVTPCLPTCPPVICPVQDGAGLLQEIPSMGKRKRRALNSTEPSSDNDLDTFSGRWRRDLSSDMKNDGIPAEEMLLVRSIHISDRFGADKKRDRKLSDDTAYDNTHGRRASQNSHNSHDYDDQQIVERTGSCINLSTVLGAGAVVVGIQIAMLIIGALLFLRRRDGSKKLLPQQAARPGPQQTIFVKSTGGKGDGFTTSVVKTLTTRQKREEDHLNAKKSIPTPFTPTIDIWSNETFSMGNMTV</sequence>
<keyword evidence="3" id="KW-0732">Signal</keyword>
<dbReference type="AlphaFoldDB" id="A0A8J2NV37"/>
<evidence type="ECO:0000256" key="1">
    <source>
        <dbReference type="SAM" id="MobiDB-lite"/>
    </source>
</evidence>
<dbReference type="InterPro" id="IPR003609">
    <property type="entry name" value="Pan_app"/>
</dbReference>
<protein>
    <recommendedName>
        <fullName evidence="8">Cuticlin-1</fullName>
    </recommendedName>
</protein>
<evidence type="ECO:0008006" key="8">
    <source>
        <dbReference type="Google" id="ProtNLM"/>
    </source>
</evidence>
<dbReference type="Pfam" id="PF25057">
    <property type="entry name" value="CUT_N"/>
    <property type="match status" value="1"/>
</dbReference>
<dbReference type="Pfam" id="PF00024">
    <property type="entry name" value="PAN_1"/>
    <property type="match status" value="3"/>
</dbReference>
<keyword evidence="2" id="KW-0472">Membrane</keyword>
<evidence type="ECO:0000259" key="5">
    <source>
        <dbReference type="PROSITE" id="PS51034"/>
    </source>
</evidence>
<keyword evidence="2" id="KW-1133">Transmembrane helix</keyword>
<dbReference type="SMART" id="SM00241">
    <property type="entry name" value="ZP"/>
    <property type="match status" value="1"/>
</dbReference>
<feature type="region of interest" description="Disordered" evidence="1">
    <location>
        <begin position="634"/>
        <end position="661"/>
    </location>
</feature>
<evidence type="ECO:0000256" key="3">
    <source>
        <dbReference type="SAM" id="SignalP"/>
    </source>
</evidence>
<evidence type="ECO:0000313" key="7">
    <source>
        <dbReference type="Proteomes" id="UP000708208"/>
    </source>
</evidence>
<name>A0A8J2NV37_9HEXA</name>
<dbReference type="InterPro" id="IPR001507">
    <property type="entry name" value="ZP_dom"/>
</dbReference>
<keyword evidence="7" id="KW-1185">Reference proteome</keyword>
<dbReference type="InterPro" id="IPR056953">
    <property type="entry name" value="CUT_N"/>
</dbReference>
<dbReference type="PROSITE" id="PS50948">
    <property type="entry name" value="PAN"/>
    <property type="match status" value="3"/>
</dbReference>
<feature type="transmembrane region" description="Helical" evidence="2">
    <location>
        <begin position="679"/>
        <end position="702"/>
    </location>
</feature>
<keyword evidence="2" id="KW-0812">Transmembrane</keyword>
<proteinExistence type="predicted"/>
<dbReference type="EMBL" id="CAJVCH010032919">
    <property type="protein sequence ID" value="CAG7713023.1"/>
    <property type="molecule type" value="Genomic_DNA"/>
</dbReference>
<feature type="domain" description="Apple" evidence="4">
    <location>
        <begin position="236"/>
        <end position="317"/>
    </location>
</feature>
<organism evidence="6 7">
    <name type="scientific">Allacma fusca</name>
    <dbReference type="NCBI Taxonomy" id="39272"/>
    <lineage>
        <taxon>Eukaryota</taxon>
        <taxon>Metazoa</taxon>
        <taxon>Ecdysozoa</taxon>
        <taxon>Arthropoda</taxon>
        <taxon>Hexapoda</taxon>
        <taxon>Collembola</taxon>
        <taxon>Symphypleona</taxon>
        <taxon>Sminthuridae</taxon>
        <taxon>Allacma</taxon>
    </lineage>
</organism>
<evidence type="ECO:0000313" key="6">
    <source>
        <dbReference type="EMBL" id="CAG7713023.1"/>
    </source>
</evidence>
<evidence type="ECO:0000259" key="4">
    <source>
        <dbReference type="PROSITE" id="PS50948"/>
    </source>
</evidence>
<feature type="chain" id="PRO_5035327372" description="Cuticlin-1" evidence="3">
    <location>
        <begin position="19"/>
        <end position="785"/>
    </location>
</feature>
<dbReference type="OrthoDB" id="5867217at2759"/>